<accession>A0ABN5H6G8</accession>
<evidence type="ECO:0000313" key="3">
    <source>
        <dbReference type="Proteomes" id="UP000325292"/>
    </source>
</evidence>
<dbReference type="Pfam" id="PF09704">
    <property type="entry name" value="Cas_Cas5d"/>
    <property type="match status" value="1"/>
</dbReference>
<sequence>MGDLPVLVFDLRAPLAHFRRPDTTLTHATYPFITRTALRGLLGAVMGFEQWPEEDGGWTGIQILRPVTTRVQQLSMLGKGFLESGPTFNRPTTVELVIQPYYRIFYTGKFISELTDHIRNHRAVYHTYLGSAFALVVPEFVGLYPGSPLRPQEEEVLVASVIPADAVKSIVPEPGLIFNRVGGLLYQALPHRRFTGTINVIYEENNRPYRVQLMPSPVHPVSLVGVPDIKGYVALW</sequence>
<dbReference type="Gene3D" id="3.30.70.2660">
    <property type="match status" value="1"/>
</dbReference>
<reference evidence="2 3" key="1">
    <citation type="journal article" date="2019" name="Sci. Rep.">
        <title>Sulfobacillus thermotolerans: new insights into resistance and metabolic capacities of acidophilic chemolithotrophs.</title>
        <authorList>
            <person name="Panyushkina A.E."/>
            <person name="Babenko V.V."/>
            <person name="Nikitina A.S."/>
            <person name="Selezneva O.V."/>
            <person name="Tsaplina I.A."/>
            <person name="Letarova M.A."/>
            <person name="Kostryukova E.S."/>
            <person name="Letarov A.V."/>
        </authorList>
    </citation>
    <scope>NUCLEOTIDE SEQUENCE [LARGE SCALE GENOMIC DNA]</scope>
    <source>
        <strain evidence="2 3">Kr1</strain>
    </source>
</reference>
<gene>
    <name evidence="2" type="ORF">BXT84_10690</name>
</gene>
<evidence type="ECO:0000313" key="2">
    <source>
        <dbReference type="EMBL" id="AUW95541.1"/>
    </source>
</evidence>
<name>A0ABN5H6G8_9FIRM</name>
<proteinExistence type="predicted"/>
<dbReference type="Proteomes" id="UP000325292">
    <property type="component" value="Chromosome"/>
</dbReference>
<dbReference type="InterPro" id="IPR013422">
    <property type="entry name" value="CRISPR-assoc_prot_Cas5_N"/>
</dbReference>
<protein>
    <submittedName>
        <fullName evidence="2">CRISPR-associated protein Cas5</fullName>
    </submittedName>
</protein>
<organism evidence="2 3">
    <name type="scientific">Sulfobacillus thermotolerans</name>
    <dbReference type="NCBI Taxonomy" id="338644"/>
    <lineage>
        <taxon>Bacteria</taxon>
        <taxon>Bacillati</taxon>
        <taxon>Bacillota</taxon>
        <taxon>Clostridia</taxon>
        <taxon>Eubacteriales</taxon>
        <taxon>Clostridiales Family XVII. Incertae Sedis</taxon>
        <taxon>Sulfobacillus</taxon>
    </lineage>
</organism>
<dbReference type="EMBL" id="CP019454">
    <property type="protein sequence ID" value="AUW95541.1"/>
    <property type="molecule type" value="Genomic_DNA"/>
</dbReference>
<keyword evidence="3" id="KW-1185">Reference proteome</keyword>
<keyword evidence="1" id="KW-0051">Antiviral defense</keyword>
<evidence type="ECO:0000256" key="1">
    <source>
        <dbReference type="ARBA" id="ARBA00023118"/>
    </source>
</evidence>
<dbReference type="NCBIfam" id="TIGR02593">
    <property type="entry name" value="CRISPR_cas5"/>
    <property type="match status" value="1"/>
</dbReference>
<dbReference type="InterPro" id="IPR021124">
    <property type="entry name" value="CRISPR-assoc_prot_Cas5"/>
</dbReference>